<evidence type="ECO:0000313" key="6">
    <source>
        <dbReference type="EMBL" id="PWN03427.1"/>
    </source>
</evidence>
<evidence type="ECO:0000256" key="3">
    <source>
        <dbReference type="ARBA" id="ARBA00048447"/>
    </source>
</evidence>
<dbReference type="Pfam" id="PF01048">
    <property type="entry name" value="PNP_UDP_1"/>
    <property type="match status" value="1"/>
</dbReference>
<proteinExistence type="predicted"/>
<dbReference type="PANTHER" id="PTHR43691:SF11">
    <property type="entry name" value="FI09636P-RELATED"/>
    <property type="match status" value="1"/>
</dbReference>
<feature type="region of interest" description="Disordered" evidence="4">
    <location>
        <begin position="1"/>
        <end position="45"/>
    </location>
</feature>
<evidence type="ECO:0000256" key="1">
    <source>
        <dbReference type="ARBA" id="ARBA00011888"/>
    </source>
</evidence>
<dbReference type="GO" id="GO:0006152">
    <property type="term" value="P:purine nucleoside catabolic process"/>
    <property type="evidence" value="ECO:0007669"/>
    <property type="project" value="TreeGrafter"/>
</dbReference>
<evidence type="ECO:0000313" key="7">
    <source>
        <dbReference type="Proteomes" id="UP000245507"/>
    </source>
</evidence>
<comment type="catalytic activity">
    <reaction evidence="3">
        <text>uridine + phosphate = alpha-D-ribose 1-phosphate + uracil</text>
        <dbReference type="Rhea" id="RHEA:24388"/>
        <dbReference type="ChEBI" id="CHEBI:16704"/>
        <dbReference type="ChEBI" id="CHEBI:17568"/>
        <dbReference type="ChEBI" id="CHEBI:43474"/>
        <dbReference type="ChEBI" id="CHEBI:57720"/>
        <dbReference type="EC" id="2.4.2.3"/>
    </reaction>
</comment>
<evidence type="ECO:0000256" key="4">
    <source>
        <dbReference type="SAM" id="MobiDB-lite"/>
    </source>
</evidence>
<dbReference type="GO" id="GO:0004731">
    <property type="term" value="F:purine-nucleoside phosphorylase activity"/>
    <property type="evidence" value="ECO:0007669"/>
    <property type="project" value="TreeGrafter"/>
</dbReference>
<dbReference type="CDD" id="cd09007">
    <property type="entry name" value="NP-I_spr0068"/>
    <property type="match status" value="1"/>
</dbReference>
<dbReference type="InterPro" id="IPR035994">
    <property type="entry name" value="Nucleoside_phosphorylase_sf"/>
</dbReference>
<dbReference type="AlphaFoldDB" id="A0A316TG02"/>
<evidence type="ECO:0000259" key="5">
    <source>
        <dbReference type="Pfam" id="PF01048"/>
    </source>
</evidence>
<dbReference type="EC" id="2.4.2.3" evidence="1"/>
<dbReference type="Gene3D" id="3.40.50.1580">
    <property type="entry name" value="Nucleoside phosphorylase domain"/>
    <property type="match status" value="1"/>
</dbReference>
<dbReference type="PANTHER" id="PTHR43691">
    <property type="entry name" value="URIDINE PHOSPHORYLASE"/>
    <property type="match status" value="1"/>
</dbReference>
<keyword evidence="7" id="KW-1185">Reference proteome</keyword>
<dbReference type="GO" id="GO:0004850">
    <property type="term" value="F:uridine phosphorylase activity"/>
    <property type="evidence" value="ECO:0007669"/>
    <property type="project" value="UniProtKB-EC"/>
</dbReference>
<sequence length="309" mass="32901">MPAPVRTTTFTSATVTGRPETGSPRRPPPDTMAPTDPEGAVVAHSEDGDGRHFHIPLSEHDAALTAFIEPTEQIARRDVPEACVITFFGDVVDRLVEQRGARVLVENRWEDGPHPLLELEHDGRRLAVLRSGVGAPLAGALLEQVIAMGCRYFVACGGAGTLHPDLTLGHCVVVSAALRDEGTSFHYLPPGRLVDADPGARRALESVLDARGVPFVSGLTWTTDAPYRETPAKIAARREEGCLTVEMEASALAAVARFRGVPLAQVVYCGDDLTGEVWDKRAWQSLADVRDGLFDVAAAAALAMADAGG</sequence>
<evidence type="ECO:0000256" key="2">
    <source>
        <dbReference type="ARBA" id="ARBA00021980"/>
    </source>
</evidence>
<dbReference type="SUPFAM" id="SSF53167">
    <property type="entry name" value="Purine and uridine phosphorylases"/>
    <property type="match status" value="1"/>
</dbReference>
<organism evidence="6 7">
    <name type="scientific">Nocardioides silvaticus</name>
    <dbReference type="NCBI Taxonomy" id="2201891"/>
    <lineage>
        <taxon>Bacteria</taxon>
        <taxon>Bacillati</taxon>
        <taxon>Actinomycetota</taxon>
        <taxon>Actinomycetes</taxon>
        <taxon>Propionibacteriales</taxon>
        <taxon>Nocardioidaceae</taxon>
        <taxon>Nocardioides</taxon>
    </lineage>
</organism>
<reference evidence="6 7" key="1">
    <citation type="submission" date="2018-05" db="EMBL/GenBank/DDBJ databases">
        <title>Nocardioides silvaticus genome.</title>
        <authorList>
            <person name="Li C."/>
            <person name="Wang G."/>
        </authorList>
    </citation>
    <scope>NUCLEOTIDE SEQUENCE [LARGE SCALE GENOMIC DNA]</scope>
    <source>
        <strain evidence="6 7">CCTCC AB 2018079</strain>
    </source>
</reference>
<feature type="domain" description="Nucleoside phosphorylase" evidence="5">
    <location>
        <begin position="83"/>
        <end position="273"/>
    </location>
</feature>
<dbReference type="InterPro" id="IPR000845">
    <property type="entry name" value="Nucleoside_phosphorylase_d"/>
</dbReference>
<dbReference type="GO" id="GO:0005829">
    <property type="term" value="C:cytosol"/>
    <property type="evidence" value="ECO:0007669"/>
    <property type="project" value="TreeGrafter"/>
</dbReference>
<dbReference type="EMBL" id="QGDD01000003">
    <property type="protein sequence ID" value="PWN03427.1"/>
    <property type="molecule type" value="Genomic_DNA"/>
</dbReference>
<comment type="caution">
    <text evidence="6">The sequence shown here is derived from an EMBL/GenBank/DDBJ whole genome shotgun (WGS) entry which is preliminary data.</text>
</comment>
<dbReference type="Proteomes" id="UP000245507">
    <property type="component" value="Unassembled WGS sequence"/>
</dbReference>
<accession>A0A316TG02</accession>
<feature type="compositionally biased region" description="Low complexity" evidence="4">
    <location>
        <begin position="7"/>
        <end position="16"/>
    </location>
</feature>
<gene>
    <name evidence="6" type="ORF">DJ010_08990</name>
</gene>
<protein>
    <recommendedName>
        <fullName evidence="2">Uridine phosphorylase</fullName>
        <ecNumber evidence="1">2.4.2.3</ecNumber>
    </recommendedName>
</protein>
<name>A0A316TG02_9ACTN</name>